<sequence>MNCISSYDPSDYDIPTTVPYTITTSKSSHRSQKPNELILAPLVSFNKHDDIPISTTHRSPSSVPITTSQSDAIVPNCYDLRSWNEFRKKFSQFIVPCLWSQLGLFVLVFVYIVFGGLIFYLIESKYEARKVQQIKIKHLHGIHNIRQIATDEFNWMLNASFELRYALWRGMLSRLDGNDNVGWRVQVHIEKFDRLIEDELARMQAEQEKLMDMEILRRSRY</sequence>
<dbReference type="EMBL" id="CAJNRF010016384">
    <property type="protein sequence ID" value="CAF2194712.1"/>
    <property type="molecule type" value="Genomic_DNA"/>
</dbReference>
<dbReference type="Gene3D" id="1.10.287.70">
    <property type="match status" value="1"/>
</dbReference>
<accession>A0A816Z9Z2</accession>
<evidence type="ECO:0000256" key="1">
    <source>
        <dbReference type="SAM" id="Coils"/>
    </source>
</evidence>
<keyword evidence="2" id="KW-0812">Transmembrane</keyword>
<evidence type="ECO:0000313" key="4">
    <source>
        <dbReference type="EMBL" id="CAF4244867.1"/>
    </source>
</evidence>
<evidence type="ECO:0000256" key="2">
    <source>
        <dbReference type="SAM" id="Phobius"/>
    </source>
</evidence>
<dbReference type="Proteomes" id="UP000663866">
    <property type="component" value="Unassembled WGS sequence"/>
</dbReference>
<proteinExistence type="predicted"/>
<evidence type="ECO:0000313" key="5">
    <source>
        <dbReference type="Proteomes" id="UP000663856"/>
    </source>
</evidence>
<keyword evidence="6" id="KW-1185">Reference proteome</keyword>
<keyword evidence="2" id="KW-1133">Transmembrane helix</keyword>
<gene>
    <name evidence="4" type="ORF">OVN521_LOCUS28715</name>
    <name evidence="3" type="ORF">WKI299_LOCUS34175</name>
</gene>
<evidence type="ECO:0000313" key="3">
    <source>
        <dbReference type="EMBL" id="CAF2194712.1"/>
    </source>
</evidence>
<organism evidence="3 5">
    <name type="scientific">Rotaria magnacalcarata</name>
    <dbReference type="NCBI Taxonomy" id="392030"/>
    <lineage>
        <taxon>Eukaryota</taxon>
        <taxon>Metazoa</taxon>
        <taxon>Spiralia</taxon>
        <taxon>Gnathifera</taxon>
        <taxon>Rotifera</taxon>
        <taxon>Eurotatoria</taxon>
        <taxon>Bdelloidea</taxon>
        <taxon>Philodinida</taxon>
        <taxon>Philodinidae</taxon>
        <taxon>Rotaria</taxon>
    </lineage>
</organism>
<reference evidence="3" key="1">
    <citation type="submission" date="2021-02" db="EMBL/GenBank/DDBJ databases">
        <authorList>
            <person name="Nowell W R."/>
        </authorList>
    </citation>
    <scope>NUCLEOTIDE SEQUENCE</scope>
</reference>
<dbReference type="AlphaFoldDB" id="A0A816Z9Z2"/>
<feature type="coiled-coil region" evidence="1">
    <location>
        <begin position="189"/>
        <end position="216"/>
    </location>
</feature>
<dbReference type="EMBL" id="CAJOBG010008508">
    <property type="protein sequence ID" value="CAF4244867.1"/>
    <property type="molecule type" value="Genomic_DNA"/>
</dbReference>
<dbReference type="Proteomes" id="UP000663856">
    <property type="component" value="Unassembled WGS sequence"/>
</dbReference>
<protein>
    <submittedName>
        <fullName evidence="3">Uncharacterized protein</fullName>
    </submittedName>
</protein>
<name>A0A816Z9Z2_9BILA</name>
<evidence type="ECO:0000313" key="6">
    <source>
        <dbReference type="Proteomes" id="UP000663866"/>
    </source>
</evidence>
<keyword evidence="1" id="KW-0175">Coiled coil</keyword>
<comment type="caution">
    <text evidence="3">The sequence shown here is derived from an EMBL/GenBank/DDBJ whole genome shotgun (WGS) entry which is preliminary data.</text>
</comment>
<keyword evidence="2" id="KW-0472">Membrane</keyword>
<feature type="transmembrane region" description="Helical" evidence="2">
    <location>
        <begin position="98"/>
        <end position="122"/>
    </location>
</feature>